<name>A0ACC2Z8I7_9PEZI</name>
<comment type="caution">
    <text evidence="1">The sequence shown here is derived from an EMBL/GenBank/DDBJ whole genome shotgun (WGS) entry which is preliminary data.</text>
</comment>
<gene>
    <name evidence="1" type="ORF">H2199_003861</name>
</gene>
<reference evidence="1" key="1">
    <citation type="submission" date="2022-10" db="EMBL/GenBank/DDBJ databases">
        <title>Culturing micro-colonial fungi from biological soil crusts in the Mojave desert and describing Neophaeococcomyces mojavensis, and introducing the new genera and species Taxawa tesnikishii.</title>
        <authorList>
            <person name="Kurbessoian T."/>
            <person name="Stajich J.E."/>
        </authorList>
    </citation>
    <scope>NUCLEOTIDE SEQUENCE</scope>
    <source>
        <strain evidence="1">JES_115</strain>
    </source>
</reference>
<sequence length="449" mass="50169">MSTESTADSIASVAADWTGRGSHVDFGINEIVPLQQGRFLGHGVNGERKEIEILKKLSHRHIIQLVGTYSHGPFLGLLLWPVAVCDLGTFLEDCDTFMFHHLKAFQSIKKYSIQTLRRVNALDPAKHEPRIKGTLDHFSQLGLKLNSIFTYRKILNESFGCLAQAIAYLHEQRIRHKDLKPSNILLYREGLRVTDFGTSTDFSALTVSLTENGERGTPKYFAPEVAAFKANGRAADMFSLGCIFLEMLLQLVKPAHVDGFRALRPEDDHSFQANLHMQHQWYELLDIRGSVLQRLLAEIKMMIAVEPNQRPTAVELVEHLTLIRGFGKEGDPMLWGACCAPAIPSLSSAAAAIDDLQNELHGLTKELELARQDAKLAREDANLLKTQNARLTSMIKKAELQNLALREALAKKSANTEADATRFGSDTDTAKTEKLKVRYAELEAEKDAW</sequence>
<evidence type="ECO:0000313" key="2">
    <source>
        <dbReference type="Proteomes" id="UP001172680"/>
    </source>
</evidence>
<evidence type="ECO:0000313" key="1">
    <source>
        <dbReference type="EMBL" id="KAJ9643995.1"/>
    </source>
</evidence>
<proteinExistence type="predicted"/>
<accession>A0ACC2Z8I7</accession>
<protein>
    <submittedName>
        <fullName evidence="1">Uncharacterized protein</fullName>
    </submittedName>
</protein>
<dbReference type="EMBL" id="JAPDRP010000010">
    <property type="protein sequence ID" value="KAJ9643995.1"/>
    <property type="molecule type" value="Genomic_DNA"/>
</dbReference>
<organism evidence="1 2">
    <name type="scientific">Coniosporium tulheliwenetii</name>
    <dbReference type="NCBI Taxonomy" id="3383036"/>
    <lineage>
        <taxon>Eukaryota</taxon>
        <taxon>Fungi</taxon>
        <taxon>Dikarya</taxon>
        <taxon>Ascomycota</taxon>
        <taxon>Pezizomycotina</taxon>
        <taxon>Dothideomycetes</taxon>
        <taxon>Dothideomycetes incertae sedis</taxon>
        <taxon>Coniosporium</taxon>
    </lineage>
</organism>
<dbReference type="Proteomes" id="UP001172680">
    <property type="component" value="Unassembled WGS sequence"/>
</dbReference>
<keyword evidence="2" id="KW-1185">Reference proteome</keyword>